<evidence type="ECO:0000259" key="1">
    <source>
        <dbReference type="Pfam" id="PF01909"/>
    </source>
</evidence>
<dbReference type="RefSeq" id="WP_009243611.1">
    <property type="nucleotide sequence ID" value="NZ_AP028249.1"/>
</dbReference>
<dbReference type="SUPFAM" id="SSF81301">
    <property type="entry name" value="Nucleotidyltransferase"/>
    <property type="match status" value="1"/>
</dbReference>
<feature type="domain" description="Polymerase nucleotidyl transferase" evidence="1">
    <location>
        <begin position="11"/>
        <end position="47"/>
    </location>
</feature>
<dbReference type="InterPro" id="IPR002934">
    <property type="entry name" value="Polymerase_NTP_transf_dom"/>
</dbReference>
<evidence type="ECO:0000313" key="4">
    <source>
        <dbReference type="Proteomes" id="UP000095787"/>
    </source>
</evidence>
<evidence type="ECO:0000313" key="5">
    <source>
        <dbReference type="Proteomes" id="UP000292665"/>
    </source>
</evidence>
<dbReference type="InterPro" id="IPR043519">
    <property type="entry name" value="NT_sf"/>
</dbReference>
<name>A0A173YSS1_9FIRM</name>
<dbReference type="Proteomes" id="UP000095787">
    <property type="component" value="Unassembled WGS sequence"/>
</dbReference>
<dbReference type="Gene3D" id="3.30.460.10">
    <property type="entry name" value="Beta Polymerase, domain 2"/>
    <property type="match status" value="1"/>
</dbReference>
<evidence type="ECO:0000313" key="2">
    <source>
        <dbReference type="EMBL" id="CUN66639.1"/>
    </source>
</evidence>
<keyword evidence="2" id="KW-0808">Transferase</keyword>
<reference evidence="2 4" key="1">
    <citation type="submission" date="2015-09" db="EMBL/GenBank/DDBJ databases">
        <authorList>
            <consortium name="Pathogen Informatics"/>
        </authorList>
    </citation>
    <scope>NUCLEOTIDE SEQUENCE [LARGE SCALE GENOMIC DNA]</scope>
    <source>
        <strain evidence="2 4">2789STDY5834841</strain>
    </source>
</reference>
<organism evidence="2 4">
    <name type="scientific">[Ruminococcus] torques</name>
    <dbReference type="NCBI Taxonomy" id="33039"/>
    <lineage>
        <taxon>Bacteria</taxon>
        <taxon>Bacillati</taxon>
        <taxon>Bacillota</taxon>
        <taxon>Clostridia</taxon>
        <taxon>Lachnospirales</taxon>
        <taxon>Lachnospiraceae</taxon>
        <taxon>Mediterraneibacter</taxon>
    </lineage>
</organism>
<dbReference type="EMBL" id="RCYR01000003">
    <property type="protein sequence ID" value="RYS81362.1"/>
    <property type="molecule type" value="Genomic_DNA"/>
</dbReference>
<protein>
    <submittedName>
        <fullName evidence="2 3">Nucleotidyltransferase domain</fullName>
    </submittedName>
</protein>
<dbReference type="GO" id="GO:0016779">
    <property type="term" value="F:nucleotidyltransferase activity"/>
    <property type="evidence" value="ECO:0007669"/>
    <property type="project" value="InterPro"/>
</dbReference>
<dbReference type="AlphaFoldDB" id="A0A173YSS1"/>
<dbReference type="EMBL" id="CYZO01000005">
    <property type="protein sequence ID" value="CUN66639.1"/>
    <property type="molecule type" value="Genomic_DNA"/>
</dbReference>
<evidence type="ECO:0000313" key="3">
    <source>
        <dbReference type="EMBL" id="RYS81362.1"/>
    </source>
</evidence>
<dbReference type="Proteomes" id="UP000292665">
    <property type="component" value="Unassembled WGS sequence"/>
</dbReference>
<sequence>MNVMPITELIDKVTEICKANGVKRLDLFGSFATGTATDTSDVDFVVYRCKLTDYK</sequence>
<reference evidence="3 5" key="2">
    <citation type="journal article" date="2019" name="Science, e1252229">
        <title>Invertible promoters mediate bacterial phase variation, antibiotic resistance, and host adaptation in the gut.</title>
        <authorList>
            <person name="Jiang X."/>
            <person name="Hall A.B."/>
            <person name="Arthur T.D."/>
            <person name="Plichta D.R."/>
            <person name="Covington C.T."/>
            <person name="Poyet M."/>
            <person name="Crothers J."/>
            <person name="Moses P.L."/>
            <person name="Tolonen A.C."/>
            <person name="Vlamakis H."/>
            <person name="Alm E.J."/>
            <person name="Xavier R.J."/>
        </authorList>
    </citation>
    <scope>NUCLEOTIDE SEQUENCE [LARGE SCALE GENOMIC DNA]</scope>
    <source>
        <strain evidence="3">Aa_0143</strain>
        <strain evidence="5">aa_0143</strain>
    </source>
</reference>
<dbReference type="Pfam" id="PF01909">
    <property type="entry name" value="NTP_transf_2"/>
    <property type="match status" value="1"/>
</dbReference>
<dbReference type="CDD" id="cd05403">
    <property type="entry name" value="NT_KNTase_like"/>
    <property type="match status" value="1"/>
</dbReference>
<proteinExistence type="predicted"/>
<accession>A0A173YSS1</accession>
<gene>
    <name evidence="3" type="ORF">EAI93_03145</name>
    <name evidence="2" type="ORF">ERS852456_00491</name>
</gene>